<keyword evidence="2" id="KW-1134">Transmembrane beta strand</keyword>
<organism evidence="6 7">
    <name type="scientific">Sphingobacterium athyrii</name>
    <dbReference type="NCBI Taxonomy" id="2152717"/>
    <lineage>
        <taxon>Bacteria</taxon>
        <taxon>Pseudomonadati</taxon>
        <taxon>Bacteroidota</taxon>
        <taxon>Sphingobacteriia</taxon>
        <taxon>Sphingobacteriales</taxon>
        <taxon>Sphingobacteriaceae</taxon>
        <taxon>Sphingobacterium</taxon>
    </lineage>
</organism>
<dbReference type="Proteomes" id="UP000250831">
    <property type="component" value="Unassembled WGS sequence"/>
</dbReference>
<keyword evidence="4" id="KW-0472">Membrane</keyword>
<dbReference type="GO" id="GO:1990281">
    <property type="term" value="C:efflux pump complex"/>
    <property type="evidence" value="ECO:0007669"/>
    <property type="project" value="TreeGrafter"/>
</dbReference>
<dbReference type="GO" id="GO:0009279">
    <property type="term" value="C:cell outer membrane"/>
    <property type="evidence" value="ECO:0007669"/>
    <property type="project" value="UniProtKB-SubCell"/>
</dbReference>
<dbReference type="AlphaFoldDB" id="A0A363NSZ7"/>
<comment type="caution">
    <text evidence="6">The sequence shown here is derived from an EMBL/GenBank/DDBJ whole genome shotgun (WGS) entry which is preliminary data.</text>
</comment>
<evidence type="ECO:0000256" key="2">
    <source>
        <dbReference type="ARBA" id="ARBA00022452"/>
    </source>
</evidence>
<keyword evidence="7" id="KW-1185">Reference proteome</keyword>
<dbReference type="PANTHER" id="PTHR30026:SF23">
    <property type="entry name" value="TO APRF-PUTATIVE OUTER MEMBRANE EFFLUX PROTEIN OR SECRETED ALKALINE PHOSPHATASE-RELATED"/>
    <property type="match status" value="1"/>
</dbReference>
<gene>
    <name evidence="6" type="ORF">DCO56_10760</name>
</gene>
<dbReference type="Gene3D" id="1.20.1600.10">
    <property type="entry name" value="Outer membrane efflux proteins (OEP)"/>
    <property type="match status" value="1"/>
</dbReference>
<protein>
    <submittedName>
        <fullName evidence="6">TolC family protein</fullName>
    </submittedName>
</protein>
<proteinExistence type="predicted"/>
<dbReference type="PANTHER" id="PTHR30026">
    <property type="entry name" value="OUTER MEMBRANE PROTEIN TOLC"/>
    <property type="match status" value="1"/>
</dbReference>
<keyword evidence="5" id="KW-0998">Cell outer membrane</keyword>
<dbReference type="GO" id="GO:0015562">
    <property type="term" value="F:efflux transmembrane transporter activity"/>
    <property type="evidence" value="ECO:0007669"/>
    <property type="project" value="InterPro"/>
</dbReference>
<dbReference type="EMBL" id="QCXX01000003">
    <property type="protein sequence ID" value="PUV23860.1"/>
    <property type="molecule type" value="Genomic_DNA"/>
</dbReference>
<reference evidence="6 7" key="1">
    <citation type="submission" date="2018-04" db="EMBL/GenBank/DDBJ databases">
        <title>Sphingobacterium sp. M46 Genome.</title>
        <authorList>
            <person name="Cheng J."/>
            <person name="Li Y."/>
        </authorList>
    </citation>
    <scope>NUCLEOTIDE SEQUENCE [LARGE SCALE GENOMIC DNA]</scope>
    <source>
        <strain evidence="6 7">M46</strain>
    </source>
</reference>
<evidence type="ECO:0000313" key="7">
    <source>
        <dbReference type="Proteomes" id="UP000250831"/>
    </source>
</evidence>
<dbReference type="SUPFAM" id="SSF56954">
    <property type="entry name" value="Outer membrane efflux proteins (OEP)"/>
    <property type="match status" value="1"/>
</dbReference>
<dbReference type="GO" id="GO:0015288">
    <property type="term" value="F:porin activity"/>
    <property type="evidence" value="ECO:0007669"/>
    <property type="project" value="TreeGrafter"/>
</dbReference>
<dbReference type="InterPro" id="IPR051906">
    <property type="entry name" value="TolC-like"/>
</dbReference>
<evidence type="ECO:0000256" key="1">
    <source>
        <dbReference type="ARBA" id="ARBA00004442"/>
    </source>
</evidence>
<accession>A0A363NSZ7</accession>
<evidence type="ECO:0000256" key="4">
    <source>
        <dbReference type="ARBA" id="ARBA00023136"/>
    </source>
</evidence>
<name>A0A363NSZ7_9SPHI</name>
<keyword evidence="3" id="KW-0812">Transmembrane</keyword>
<dbReference type="RefSeq" id="WP_108633789.1">
    <property type="nucleotide sequence ID" value="NZ_QCXX01000003.1"/>
</dbReference>
<sequence length="446" mass="50350">MNIKSSALKTGLYLVVCFFTTFSNLTYGQDSISTKKINIETLFALAIRNHPNLAVSKTAVDIAKQKTAVAKLKTLPEISASASAFYLGDAALIEKNLSGSEKVPLPHFGNNYSLEAKELIWKGGVIKNSIKASSLGEELAELDHQNEEQNIKILVLGYYLDLFKLGNQEQVYHQNIELAQRRLELTEKLYKQGMITKNDVIRNQLQISELQLAKEVVQNNMRILNDELVVALGLPENTRITPDDGILKAHFQPRDLTTLKQEAYISNPNVQLAAKETELLYTEKDITKSEKSPALSLFAGNNLVKPITNVMPVIDKYMNTWNVGVSLSYNISSLYTTDKKLKLNDLQIEKNKKYEQALKQKTSVAVNTAYIKYNEAYSQRNALEYNKALADENYRIIEKKYLNQLALIVDIMDASNSKLEAELKYTNAEINIVYAYYKLLKETGKI</sequence>
<comment type="subcellular location">
    <subcellularLocation>
        <location evidence="1">Cell outer membrane</location>
    </subcellularLocation>
</comment>
<evidence type="ECO:0000256" key="5">
    <source>
        <dbReference type="ARBA" id="ARBA00023237"/>
    </source>
</evidence>
<dbReference type="OrthoDB" id="916581at2"/>
<evidence type="ECO:0000256" key="3">
    <source>
        <dbReference type="ARBA" id="ARBA00022692"/>
    </source>
</evidence>
<evidence type="ECO:0000313" key="6">
    <source>
        <dbReference type="EMBL" id="PUV23860.1"/>
    </source>
</evidence>